<dbReference type="RefSeq" id="WP_342949321.1">
    <property type="nucleotide sequence ID" value="NZ_JAYMRV010000011.1"/>
</dbReference>
<accession>A0ABU9RZ29</accession>
<reference evidence="2 3" key="1">
    <citation type="submission" date="2024-01" db="EMBL/GenBank/DDBJ databases">
        <title>The diversity of rhizobia nodulating Mimosa spp. in eleven states of Brazil covering several biomes is determined by host plant, location, and edaphic factors.</title>
        <authorList>
            <person name="Rouws L."/>
            <person name="Barauna A."/>
            <person name="Beukes C."/>
            <person name="De Faria S.M."/>
            <person name="Gross E."/>
            <person name="Dos Reis Junior F.B."/>
            <person name="Simon M."/>
            <person name="Maluk M."/>
            <person name="Odee D.W."/>
            <person name="Kenicer G."/>
            <person name="Young J.P.W."/>
            <person name="Reis V.M."/>
            <person name="Zilli J."/>
            <person name="James E.K."/>
        </authorList>
    </citation>
    <scope>NUCLEOTIDE SEQUENCE [LARGE SCALE GENOMIC DNA]</scope>
    <source>
        <strain evidence="2 3">JPY167</strain>
    </source>
</reference>
<keyword evidence="3" id="KW-1185">Reference proteome</keyword>
<feature type="signal peptide" evidence="1">
    <location>
        <begin position="1"/>
        <end position="37"/>
    </location>
</feature>
<protein>
    <submittedName>
        <fullName evidence="2">Transporter</fullName>
    </submittedName>
</protein>
<evidence type="ECO:0000256" key="1">
    <source>
        <dbReference type="SAM" id="SignalP"/>
    </source>
</evidence>
<comment type="caution">
    <text evidence="2">The sequence shown here is derived from an EMBL/GenBank/DDBJ whole genome shotgun (WGS) entry which is preliminary data.</text>
</comment>
<proteinExistence type="predicted"/>
<sequence length="317" mass="34762">MMSRRIFDKFLADLLKTVSGMSATVALTLATSSPAFAIDYQPFDWVPLPAGQDVLMGYYEFAVHNEFNNAISGTAKGATSLNSNIGVARYLHYGLLGGHPYVLDFILPFGALTNGKIDGTRLNNASGIGDPIASIGYWLVNDPANKRYISAVTFITFPIGTYDPKKSLNLGNNRWQIDLQVDYTQGLSDRLTFDVSGDWIYYGNNSNAGPGHQTLSQQSTYSAYMWLSYDITPELHKLAPNAGRATISVGYAGTFGGTQKLDGVSTGSKTDEQQIRLSYSQFFTPTLEGTVSISHDLYARGQFKQNFGILFRIAKIF</sequence>
<dbReference type="InterPro" id="IPR025737">
    <property type="entry name" value="FApF"/>
</dbReference>
<keyword evidence="1" id="KW-0732">Signal</keyword>
<name>A0ABU9RZ29_9BURK</name>
<dbReference type="EMBL" id="JAYMRV010000011">
    <property type="protein sequence ID" value="MEM5425298.1"/>
    <property type="molecule type" value="Genomic_DNA"/>
</dbReference>
<dbReference type="Proteomes" id="UP001489897">
    <property type="component" value="Unassembled WGS sequence"/>
</dbReference>
<dbReference type="Pfam" id="PF13557">
    <property type="entry name" value="Phenol_MetA_deg"/>
    <property type="match status" value="1"/>
</dbReference>
<organism evidence="2 3">
    <name type="scientific">Paraburkholderia ferrariae</name>
    <dbReference type="NCBI Taxonomy" id="386056"/>
    <lineage>
        <taxon>Bacteria</taxon>
        <taxon>Pseudomonadati</taxon>
        <taxon>Pseudomonadota</taxon>
        <taxon>Betaproteobacteria</taxon>
        <taxon>Burkholderiales</taxon>
        <taxon>Burkholderiaceae</taxon>
        <taxon>Paraburkholderia</taxon>
    </lineage>
</organism>
<feature type="chain" id="PRO_5047536024" evidence="1">
    <location>
        <begin position="38"/>
        <end position="317"/>
    </location>
</feature>
<evidence type="ECO:0000313" key="2">
    <source>
        <dbReference type="EMBL" id="MEM5425298.1"/>
    </source>
</evidence>
<gene>
    <name evidence="2" type="ORF">VSR73_30105</name>
</gene>
<evidence type="ECO:0000313" key="3">
    <source>
        <dbReference type="Proteomes" id="UP001489897"/>
    </source>
</evidence>